<dbReference type="InterPro" id="IPR044087">
    <property type="entry name" value="NahD-like"/>
</dbReference>
<dbReference type="GO" id="GO:0006749">
    <property type="term" value="P:glutathione metabolic process"/>
    <property type="evidence" value="ECO:0007669"/>
    <property type="project" value="TreeGrafter"/>
</dbReference>
<dbReference type="GeneID" id="97243371"/>
<dbReference type="RefSeq" id="WP_062764706.1">
    <property type="nucleotide sequence ID" value="NZ_CP121017.1"/>
</dbReference>
<comment type="similarity">
    <text evidence="1">Belongs to the GST superfamily. NadH family.</text>
</comment>
<comment type="catalytic activity">
    <reaction evidence="1">
        <text>2-hydroxychromene-2-carboxylate = (3E)-4-(2-hydroxyphenyl)-2-oxobut-3-enoate</text>
        <dbReference type="Rhea" id="RHEA:27401"/>
        <dbReference type="ChEBI" id="CHEBI:59350"/>
        <dbReference type="ChEBI" id="CHEBI:59353"/>
        <dbReference type="EC" id="5.99.1.4"/>
    </reaction>
</comment>
<dbReference type="Pfam" id="PF01323">
    <property type="entry name" value="DSBA"/>
    <property type="match status" value="1"/>
</dbReference>
<dbReference type="InterPro" id="IPR036249">
    <property type="entry name" value="Thioredoxin-like_sf"/>
</dbReference>
<gene>
    <name evidence="5" type="ORF">AUP44_06110</name>
    <name evidence="4" type="ORF">DCK97_25630</name>
</gene>
<evidence type="ECO:0000313" key="7">
    <source>
        <dbReference type="Proteomes" id="UP000257706"/>
    </source>
</evidence>
<name>A0A161Q399_9PROT</name>
<dbReference type="PIRSF" id="PIRSF006386">
    <property type="entry name" value="HCCAis_GSTk"/>
    <property type="match status" value="1"/>
</dbReference>
<dbReference type="CDD" id="cd03022">
    <property type="entry name" value="DsbA_HCCA_Iso"/>
    <property type="match status" value="1"/>
</dbReference>
<reference evidence="5 6" key="1">
    <citation type="submission" date="2015-12" db="EMBL/GenBank/DDBJ databases">
        <title>Genome sequence of Tistrella mobilis MCCC 1A02139.</title>
        <authorList>
            <person name="Lu L."/>
            <person name="Lai Q."/>
            <person name="Shao Z."/>
            <person name="Qian P."/>
        </authorList>
    </citation>
    <scope>NUCLEOTIDE SEQUENCE [LARGE SCALE GENOMIC DNA]</scope>
    <source>
        <strain evidence="5 6">MCCC 1A02139</strain>
    </source>
</reference>
<dbReference type="EMBL" id="LPZR01000160">
    <property type="protein sequence ID" value="KYO52191.1"/>
    <property type="molecule type" value="Genomic_DNA"/>
</dbReference>
<evidence type="ECO:0000256" key="2">
    <source>
        <dbReference type="PIRSR" id="PIRSR006386-1"/>
    </source>
</evidence>
<comment type="caution">
    <text evidence="5">The sequence shown here is derived from an EMBL/GenBank/DDBJ whole genome shotgun (WGS) entry which is preliminary data.</text>
</comment>
<dbReference type="Gene3D" id="3.40.30.10">
    <property type="entry name" value="Glutaredoxin"/>
    <property type="match status" value="1"/>
</dbReference>
<reference evidence="4 7" key="2">
    <citation type="journal article" date="2018" name="Nat. Biotechnol.">
        <title>A standardized bacterial taxonomy based on genome phylogeny substantially revises the tree of life.</title>
        <authorList>
            <person name="Parks D.H."/>
            <person name="Chuvochina M."/>
            <person name="Waite D.W."/>
            <person name="Rinke C."/>
            <person name="Skarshewski A."/>
            <person name="Chaumeil P.A."/>
            <person name="Hugenholtz P."/>
        </authorList>
    </citation>
    <scope>NUCLEOTIDE SEQUENCE [LARGE SCALE GENOMIC DNA]</scope>
    <source>
        <strain evidence="4">UBA8739</strain>
    </source>
</reference>
<organism evidence="5 6">
    <name type="scientific">Tistrella mobilis</name>
    <dbReference type="NCBI Taxonomy" id="171437"/>
    <lineage>
        <taxon>Bacteria</taxon>
        <taxon>Pseudomonadati</taxon>
        <taxon>Pseudomonadota</taxon>
        <taxon>Alphaproteobacteria</taxon>
        <taxon>Geminicoccales</taxon>
        <taxon>Geminicoccaceae</taxon>
        <taxon>Tistrella</taxon>
    </lineage>
</organism>
<dbReference type="InterPro" id="IPR014440">
    <property type="entry name" value="HCCAis_GSTk"/>
</dbReference>
<proteinExistence type="inferred from homology"/>
<evidence type="ECO:0000313" key="4">
    <source>
        <dbReference type="EMBL" id="HAE50800.1"/>
    </source>
</evidence>
<dbReference type="GO" id="GO:1901170">
    <property type="term" value="P:naphthalene catabolic process"/>
    <property type="evidence" value="ECO:0007669"/>
    <property type="project" value="InterPro"/>
</dbReference>
<sequence length="200" mass="21864">MAEPIDFYFDFTSPYGYIAAHRIEDVAGRHGRAVRWHPFLVGAVFKLTGTRAAIEDPLKGPYARRDFMRSARLAGLPLNMPSTFPFNPVAASRAFYWADAIDQEGAKRLALKIYDKVFVTDTGPVTPEAVADTAAEAGFDREACLSALGSDEIKAKLRAAGDAAVARGVFGSPFFLVDGEPFFGADRLPQVDRWLETGGW</sequence>
<dbReference type="Proteomes" id="UP000257706">
    <property type="component" value="Unassembled WGS sequence"/>
</dbReference>
<dbReference type="EC" id="5.99.1.4" evidence="1"/>
<dbReference type="PANTHER" id="PTHR42943">
    <property type="entry name" value="GLUTATHIONE S-TRANSFERASE KAPPA"/>
    <property type="match status" value="1"/>
</dbReference>
<dbReference type="InterPro" id="IPR051924">
    <property type="entry name" value="GST_Kappa/NadH"/>
</dbReference>
<dbReference type="SUPFAM" id="SSF52833">
    <property type="entry name" value="Thioredoxin-like"/>
    <property type="match status" value="1"/>
</dbReference>
<dbReference type="EMBL" id="DMAI01000418">
    <property type="protein sequence ID" value="HAE50800.1"/>
    <property type="molecule type" value="Genomic_DNA"/>
</dbReference>
<evidence type="ECO:0000256" key="1">
    <source>
        <dbReference type="PIRNR" id="PIRNR006386"/>
    </source>
</evidence>
<dbReference type="GO" id="GO:0004602">
    <property type="term" value="F:glutathione peroxidase activity"/>
    <property type="evidence" value="ECO:0007669"/>
    <property type="project" value="TreeGrafter"/>
</dbReference>
<dbReference type="Proteomes" id="UP000075787">
    <property type="component" value="Unassembled WGS sequence"/>
</dbReference>
<feature type="domain" description="DSBA-like thioredoxin" evidence="3">
    <location>
        <begin position="5"/>
        <end position="193"/>
    </location>
</feature>
<dbReference type="OrthoDB" id="5244108at2"/>
<evidence type="ECO:0000313" key="6">
    <source>
        <dbReference type="Proteomes" id="UP000075787"/>
    </source>
</evidence>
<protein>
    <recommendedName>
        <fullName evidence="1">2-hydroxychromene-2-carboxylate isomerase</fullName>
        <ecNumber evidence="1">5.99.1.4</ecNumber>
    </recommendedName>
</protein>
<keyword evidence="1 5" id="KW-0413">Isomerase</keyword>
<feature type="active site" description="Nucleophile" evidence="2">
    <location>
        <position position="13"/>
    </location>
</feature>
<dbReference type="GO" id="GO:0004364">
    <property type="term" value="F:glutathione transferase activity"/>
    <property type="evidence" value="ECO:0007669"/>
    <property type="project" value="TreeGrafter"/>
</dbReference>
<evidence type="ECO:0000313" key="5">
    <source>
        <dbReference type="EMBL" id="KYO52191.1"/>
    </source>
</evidence>
<evidence type="ECO:0000259" key="3">
    <source>
        <dbReference type="Pfam" id="PF01323"/>
    </source>
</evidence>
<dbReference type="PANTHER" id="PTHR42943:SF2">
    <property type="entry name" value="GLUTATHIONE S-TRANSFERASE KAPPA 1"/>
    <property type="match status" value="1"/>
</dbReference>
<dbReference type="GO" id="GO:0018845">
    <property type="term" value="F:2-hydroxychromene-2-carboxylate isomerase activity"/>
    <property type="evidence" value="ECO:0007669"/>
    <property type="project" value="UniProtKB-UniRule"/>
</dbReference>
<accession>A0A161Q399</accession>
<dbReference type="AlphaFoldDB" id="A0A161Q399"/>
<dbReference type="InterPro" id="IPR001853">
    <property type="entry name" value="DSBA-like_thioredoxin_dom"/>
</dbReference>